<dbReference type="InParanoid" id="A0A0C3H218"/>
<dbReference type="HOGENOM" id="CLU_301493_0_0_1"/>
<feature type="compositionally biased region" description="Polar residues" evidence="2">
    <location>
        <begin position="46"/>
        <end position="59"/>
    </location>
</feature>
<gene>
    <name evidence="4" type="ORF">OIDMADRAFT_28300</name>
</gene>
<evidence type="ECO:0000256" key="1">
    <source>
        <dbReference type="SAM" id="Coils"/>
    </source>
</evidence>
<dbReference type="SUPFAM" id="SSF57959">
    <property type="entry name" value="Leucine zipper domain"/>
    <property type="match status" value="1"/>
</dbReference>
<dbReference type="Proteomes" id="UP000054321">
    <property type="component" value="Unassembled WGS sequence"/>
</dbReference>
<feature type="region of interest" description="Disordered" evidence="2">
    <location>
        <begin position="285"/>
        <end position="344"/>
    </location>
</feature>
<dbReference type="EMBL" id="KN832875">
    <property type="protein sequence ID" value="KIN02186.1"/>
    <property type="molecule type" value="Genomic_DNA"/>
</dbReference>
<proteinExistence type="predicted"/>
<feature type="compositionally biased region" description="Basic and acidic residues" evidence="2">
    <location>
        <begin position="199"/>
        <end position="210"/>
    </location>
</feature>
<keyword evidence="1" id="KW-0175">Coiled coil</keyword>
<evidence type="ECO:0000259" key="3">
    <source>
        <dbReference type="Pfam" id="PF00170"/>
    </source>
</evidence>
<dbReference type="InterPro" id="IPR046347">
    <property type="entry name" value="bZIP_sf"/>
</dbReference>
<reference evidence="5" key="2">
    <citation type="submission" date="2015-01" db="EMBL/GenBank/DDBJ databases">
        <title>Evolutionary Origins and Diversification of the Mycorrhizal Mutualists.</title>
        <authorList>
            <consortium name="DOE Joint Genome Institute"/>
            <consortium name="Mycorrhizal Genomics Consortium"/>
            <person name="Kohler A."/>
            <person name="Kuo A."/>
            <person name="Nagy L.G."/>
            <person name="Floudas D."/>
            <person name="Copeland A."/>
            <person name="Barry K.W."/>
            <person name="Cichocki N."/>
            <person name="Veneault-Fourrey C."/>
            <person name="LaButti K."/>
            <person name="Lindquist E.A."/>
            <person name="Lipzen A."/>
            <person name="Lundell T."/>
            <person name="Morin E."/>
            <person name="Murat C."/>
            <person name="Riley R."/>
            <person name="Ohm R."/>
            <person name="Sun H."/>
            <person name="Tunlid A."/>
            <person name="Henrissat B."/>
            <person name="Grigoriev I.V."/>
            <person name="Hibbett D.S."/>
            <person name="Martin F."/>
        </authorList>
    </citation>
    <scope>NUCLEOTIDE SEQUENCE [LARGE SCALE GENOMIC DNA]</scope>
    <source>
        <strain evidence="5">Zn</strain>
    </source>
</reference>
<feature type="compositionally biased region" description="Low complexity" evidence="2">
    <location>
        <begin position="600"/>
        <end position="613"/>
    </location>
</feature>
<dbReference type="PANTHER" id="PTHR40618:SF1">
    <property type="entry name" value="B-ZIP TRANSCRIPTION FACTOR (EUROFUNG)"/>
    <property type="match status" value="1"/>
</dbReference>
<evidence type="ECO:0000313" key="4">
    <source>
        <dbReference type="EMBL" id="KIN02186.1"/>
    </source>
</evidence>
<reference evidence="4 5" key="1">
    <citation type="submission" date="2014-04" db="EMBL/GenBank/DDBJ databases">
        <authorList>
            <consortium name="DOE Joint Genome Institute"/>
            <person name="Kuo A."/>
            <person name="Martino E."/>
            <person name="Perotto S."/>
            <person name="Kohler A."/>
            <person name="Nagy L.G."/>
            <person name="Floudas D."/>
            <person name="Copeland A."/>
            <person name="Barry K.W."/>
            <person name="Cichocki N."/>
            <person name="Veneault-Fourrey C."/>
            <person name="LaButti K."/>
            <person name="Lindquist E.A."/>
            <person name="Lipzen A."/>
            <person name="Lundell T."/>
            <person name="Morin E."/>
            <person name="Murat C."/>
            <person name="Sun H."/>
            <person name="Tunlid A."/>
            <person name="Henrissat B."/>
            <person name="Grigoriev I.V."/>
            <person name="Hibbett D.S."/>
            <person name="Martin F."/>
            <person name="Nordberg H.P."/>
            <person name="Cantor M.N."/>
            <person name="Hua S.X."/>
        </authorList>
    </citation>
    <scope>NUCLEOTIDE SEQUENCE [LARGE SCALE GENOMIC DNA]</scope>
    <source>
        <strain evidence="4 5">Zn</strain>
    </source>
</reference>
<feature type="region of interest" description="Disordered" evidence="2">
    <location>
        <begin position="125"/>
        <end position="211"/>
    </location>
</feature>
<evidence type="ECO:0000313" key="5">
    <source>
        <dbReference type="Proteomes" id="UP000054321"/>
    </source>
</evidence>
<dbReference type="Pfam" id="PF00170">
    <property type="entry name" value="bZIP_1"/>
    <property type="match status" value="1"/>
</dbReference>
<dbReference type="STRING" id="913774.A0A0C3H218"/>
<feature type="compositionally biased region" description="Polar residues" evidence="2">
    <location>
        <begin position="920"/>
        <end position="929"/>
    </location>
</feature>
<dbReference type="CDD" id="cd14688">
    <property type="entry name" value="bZIP_YAP"/>
    <property type="match status" value="1"/>
</dbReference>
<protein>
    <recommendedName>
        <fullName evidence="3">BZIP domain-containing protein</fullName>
    </recommendedName>
</protein>
<feature type="compositionally biased region" description="Basic and acidic residues" evidence="2">
    <location>
        <begin position="289"/>
        <end position="308"/>
    </location>
</feature>
<feature type="coiled-coil region" evidence="1">
    <location>
        <begin position="221"/>
        <end position="248"/>
    </location>
</feature>
<dbReference type="Gene3D" id="1.20.5.170">
    <property type="match status" value="1"/>
</dbReference>
<feature type="region of interest" description="Disordered" evidence="2">
    <location>
        <begin position="592"/>
        <end position="626"/>
    </location>
</feature>
<organism evidence="4 5">
    <name type="scientific">Oidiodendron maius (strain Zn)</name>
    <dbReference type="NCBI Taxonomy" id="913774"/>
    <lineage>
        <taxon>Eukaryota</taxon>
        <taxon>Fungi</taxon>
        <taxon>Dikarya</taxon>
        <taxon>Ascomycota</taxon>
        <taxon>Pezizomycotina</taxon>
        <taxon>Leotiomycetes</taxon>
        <taxon>Leotiomycetes incertae sedis</taxon>
        <taxon>Myxotrichaceae</taxon>
        <taxon>Oidiodendron</taxon>
    </lineage>
</organism>
<sequence>MSGRASLTSDPQEHYALNILTQAAMHTRHNASSGGGFPSSREEQHPNSLITNQRNGHPLESTRQSVIDEYDASMLSSRDLDVLAFNTAPQTSTQHAYLSETYGALESQLGMAHANNLRILNAESYDDGRSSVGDNRRITRSKPELPFGIADHPRIRLDPPMDVEEHEAAPRRKKAKIENGSQDGEDGPKGKTRGRPRVNPKDETAADRRRTQIRMAQRAYRHRKESTISSLEKKVQDLNDTNEEMSSIFISLYDFAVSKGLLQREPEFGQQLQATTERFLTLAKATADAGRDEHQDDSAKTDEGEHGHRSNGQRGSPKRDQDRSQSVSEPLVSEPTPTYGGYILTKDEAPDMDISYAQENQFRDNQYKANSYRGRPSEIQVITRPTEENASFPFDFMDLQQYRVEVPPTEEFSQTFLPQVLPPPKTYAYNESSLSRRIHRVANERALQLVTSNWPDKEERFQRVFRFSLMYTSKEDIISRLQRFVHRSAKDTLQNWRAPFVHVGGAGTHYPLPESDPNWDFASKFGTGFSMGPFTPEVTEAQELLDDNMKCSLPGFEGYFFDANDVEGYLRGRGLDIPPAADFVEVELDALGISDPPSPKSTSSESVTSKNSPQTPKSPFEAPPLHGEKASDTFALVSQDDTFGTIRPVTQYLPFPLGFANWDDDDSVKANGASMDSLFSIKLDQNPKTSPIDKAGRIDKIIKRGVCLGRTPGFKPTDVDDAILAAVKAGSGKRDSQRTQSLTPLTQSPLINSWNSARIQSWDSRWMLALPSGRRSLLAVVHRRHISASDGFRPLSPLNSIIAIVEMESNVVWSERFTLDLPPEISRDKSELDYLRRTNMEAWAAAPKPLLRPAKARKLRPIIILRPILVAWAAEIFGHPNTATEISDHELLEPELYAPEEARRDSGVGMEGEDEIESGPQGSETSAVDCQNCRRDSGISMDENEPLHQHQELAETCRCDGNQQVSEETLFFEDDMNRSLPIDEALVGLAM</sequence>
<accession>A0A0C3H218</accession>
<dbReference type="PANTHER" id="PTHR40618">
    <property type="entry name" value="B-ZIP TRANSCRIPTION FACTOR (EUROFUNG)-RELATED"/>
    <property type="match status" value="1"/>
</dbReference>
<feature type="region of interest" description="Disordered" evidence="2">
    <location>
        <begin position="903"/>
        <end position="930"/>
    </location>
</feature>
<feature type="domain" description="BZIP" evidence="3">
    <location>
        <begin position="208"/>
        <end position="248"/>
    </location>
</feature>
<keyword evidence="5" id="KW-1185">Reference proteome</keyword>
<dbReference type="AlphaFoldDB" id="A0A0C3H218"/>
<evidence type="ECO:0000256" key="2">
    <source>
        <dbReference type="SAM" id="MobiDB-lite"/>
    </source>
</evidence>
<dbReference type="GO" id="GO:0003700">
    <property type="term" value="F:DNA-binding transcription factor activity"/>
    <property type="evidence" value="ECO:0007669"/>
    <property type="project" value="InterPro"/>
</dbReference>
<feature type="region of interest" description="Disordered" evidence="2">
    <location>
        <begin position="29"/>
        <end position="59"/>
    </location>
</feature>
<name>A0A0C3H218_OIDMZ</name>
<dbReference type="OrthoDB" id="3555317at2759"/>
<dbReference type="InterPro" id="IPR004827">
    <property type="entry name" value="bZIP"/>
</dbReference>
<feature type="compositionally biased region" description="Basic and acidic residues" evidence="2">
    <location>
        <begin position="126"/>
        <end position="143"/>
    </location>
</feature>